<sequence>MLKRITMLMPILIGALLFTGAEEVDAARCKTTGLLIKTTSCSYSTKKIEARPGIFRDVRYQVPEGTAPAGGWPVVVMYQGSFFTVQFSRTQGEPFGGYYEVKVIEKMLDNGFAVIAPDAGLDLFWETNLPTIYELTADYIFLNNLFAAIRNGSFGPINSNKKFATGISSGGYNTSRMAVSFPGEFKALAIQSGSYATCSGTICIVPTLPSNHPPTFFMHGFLDAVVPWWTMDLYYDKLRSQGIPTDRYTDYLAGHEWVSASAGKIYSWFNQYR</sequence>
<comment type="caution">
    <text evidence="2">The sequence shown here is derived from an EMBL/GenBank/DDBJ whole genome shotgun (WGS) entry which is preliminary data.</text>
</comment>
<dbReference type="InterPro" id="IPR029058">
    <property type="entry name" value="AB_hydrolase_fold"/>
</dbReference>
<dbReference type="AlphaFoldDB" id="A0A2M9Y802"/>
<keyword evidence="1" id="KW-0732">Signal</keyword>
<feature type="signal peptide" evidence="1">
    <location>
        <begin position="1"/>
        <end position="26"/>
    </location>
</feature>
<gene>
    <name evidence="2" type="ORF">CH362_18145</name>
</gene>
<dbReference type="Proteomes" id="UP000231926">
    <property type="component" value="Unassembled WGS sequence"/>
</dbReference>
<evidence type="ECO:0000256" key="1">
    <source>
        <dbReference type="SAM" id="SignalP"/>
    </source>
</evidence>
<protein>
    <submittedName>
        <fullName evidence="2">Plasmid partitioning protein</fullName>
    </submittedName>
</protein>
<dbReference type="SUPFAM" id="SSF53474">
    <property type="entry name" value="alpha/beta-Hydrolases"/>
    <property type="match status" value="1"/>
</dbReference>
<dbReference type="OrthoDB" id="9955at2"/>
<feature type="chain" id="PRO_5014812708" evidence="1">
    <location>
        <begin position="27"/>
        <end position="273"/>
    </location>
</feature>
<name>A0A2M9Y802_9LEPT</name>
<organism evidence="2 3">
    <name type="scientific">Leptospira saintgironsiae</name>
    <dbReference type="NCBI Taxonomy" id="2023183"/>
    <lineage>
        <taxon>Bacteria</taxon>
        <taxon>Pseudomonadati</taxon>
        <taxon>Spirochaetota</taxon>
        <taxon>Spirochaetia</taxon>
        <taxon>Leptospirales</taxon>
        <taxon>Leptospiraceae</taxon>
        <taxon>Leptospira</taxon>
    </lineage>
</organism>
<accession>A0A2M9Y802</accession>
<evidence type="ECO:0000313" key="3">
    <source>
        <dbReference type="Proteomes" id="UP000231926"/>
    </source>
</evidence>
<reference evidence="2 3" key="1">
    <citation type="submission" date="2017-07" db="EMBL/GenBank/DDBJ databases">
        <title>Leptospira spp. isolated from tropical soils.</title>
        <authorList>
            <person name="Thibeaux R."/>
            <person name="Iraola G."/>
            <person name="Ferres I."/>
            <person name="Bierque E."/>
            <person name="Girault D."/>
            <person name="Soupe-Gilbert M.-E."/>
            <person name="Picardeau M."/>
            <person name="Goarant C."/>
        </authorList>
    </citation>
    <scope>NUCLEOTIDE SEQUENCE [LARGE SCALE GENOMIC DNA]</scope>
    <source>
        <strain evidence="2 3">FH4-C-A2</strain>
    </source>
</reference>
<dbReference type="Gene3D" id="3.40.50.1820">
    <property type="entry name" value="alpha/beta hydrolase"/>
    <property type="match status" value="1"/>
</dbReference>
<keyword evidence="3" id="KW-1185">Reference proteome</keyword>
<dbReference type="EMBL" id="NPDR01000013">
    <property type="protein sequence ID" value="PJZ47622.1"/>
    <property type="molecule type" value="Genomic_DNA"/>
</dbReference>
<dbReference type="RefSeq" id="WP_100711732.1">
    <property type="nucleotide sequence ID" value="NZ_NPDR01000013.1"/>
</dbReference>
<proteinExistence type="predicted"/>
<evidence type="ECO:0000313" key="2">
    <source>
        <dbReference type="EMBL" id="PJZ47622.1"/>
    </source>
</evidence>